<dbReference type="Proteomes" id="UP000292052">
    <property type="component" value="Unassembled WGS sequence"/>
</dbReference>
<comment type="caution">
    <text evidence="1">The sequence shown here is derived from an EMBL/GenBank/DDBJ whole genome shotgun (WGS) entry which is preliminary data.</text>
</comment>
<name>A0A482W561_ASBVE</name>
<dbReference type="AlphaFoldDB" id="A0A482W561"/>
<accession>A0A482W561</accession>
<proteinExistence type="predicted"/>
<keyword evidence="2" id="KW-1185">Reference proteome</keyword>
<dbReference type="EMBL" id="QDEB01031110">
    <property type="protein sequence ID" value="RZC39827.1"/>
    <property type="molecule type" value="Genomic_DNA"/>
</dbReference>
<gene>
    <name evidence="1" type="ORF">BDFB_015337</name>
</gene>
<feature type="non-terminal residue" evidence="1">
    <location>
        <position position="38"/>
    </location>
</feature>
<evidence type="ECO:0000313" key="2">
    <source>
        <dbReference type="Proteomes" id="UP000292052"/>
    </source>
</evidence>
<protein>
    <submittedName>
        <fullName evidence="1">Uncharacterized protein</fullName>
    </submittedName>
</protein>
<reference evidence="1 2" key="1">
    <citation type="submission" date="2017-03" db="EMBL/GenBank/DDBJ databases">
        <title>Genome of the blue death feigning beetle - Asbolus verrucosus.</title>
        <authorList>
            <person name="Rider S.D."/>
        </authorList>
    </citation>
    <scope>NUCLEOTIDE SEQUENCE [LARGE SCALE GENOMIC DNA]</scope>
    <source>
        <strain evidence="1">Butters</strain>
        <tissue evidence="1">Head and leg muscle</tissue>
    </source>
</reference>
<organism evidence="1 2">
    <name type="scientific">Asbolus verrucosus</name>
    <name type="common">Desert ironclad beetle</name>
    <dbReference type="NCBI Taxonomy" id="1661398"/>
    <lineage>
        <taxon>Eukaryota</taxon>
        <taxon>Metazoa</taxon>
        <taxon>Ecdysozoa</taxon>
        <taxon>Arthropoda</taxon>
        <taxon>Hexapoda</taxon>
        <taxon>Insecta</taxon>
        <taxon>Pterygota</taxon>
        <taxon>Neoptera</taxon>
        <taxon>Endopterygota</taxon>
        <taxon>Coleoptera</taxon>
        <taxon>Polyphaga</taxon>
        <taxon>Cucujiformia</taxon>
        <taxon>Tenebrionidae</taxon>
        <taxon>Pimeliinae</taxon>
        <taxon>Asbolus</taxon>
    </lineage>
</organism>
<evidence type="ECO:0000313" key="1">
    <source>
        <dbReference type="EMBL" id="RZC39827.1"/>
    </source>
</evidence>
<sequence>MRYPNRRYASIYVIRRLDQRLRENRAPVVDLQGIILGR</sequence>